<keyword evidence="4" id="KW-1185">Reference proteome</keyword>
<evidence type="ECO:0000259" key="2">
    <source>
        <dbReference type="Pfam" id="PF06985"/>
    </source>
</evidence>
<evidence type="ECO:0000313" key="4">
    <source>
        <dbReference type="Proteomes" id="UP000235786"/>
    </source>
</evidence>
<dbReference type="Proteomes" id="UP000235786">
    <property type="component" value="Unassembled WGS sequence"/>
</dbReference>
<accession>A0A2J6QXT8</accession>
<name>A0A2J6QXT8_HYAVF</name>
<dbReference type="PANTHER" id="PTHR33112">
    <property type="entry name" value="DOMAIN PROTEIN, PUTATIVE-RELATED"/>
    <property type="match status" value="1"/>
</dbReference>
<feature type="region of interest" description="Disordered" evidence="1">
    <location>
        <begin position="43"/>
        <end position="73"/>
    </location>
</feature>
<protein>
    <submittedName>
        <fullName evidence="3">HET-domain-containing protein</fullName>
    </submittedName>
</protein>
<sequence length="789" mass="89813">MPERFKSTLGRIGRKRMHKDVPEDDEENAYCAKRSKRYGIQELASKMSNGNKEEAGESIETKHKNPQAGDENDGHVIRNLRLSTREKSKRQFPKNPVGPNELYLTVLPGFCQSSLAPAKLGFSARSGLCRRCTELDLDTVLSQPIKTRKARLITNLAPATNWMIDSCAFCSLLSSTLPPASPLLQQSSGHIPLISLSAYQAQGLDWRPLTSNILQLEQNGLDDNRLLVSEPAGIKGTIKFIRENLDVASFDRIKKWIDLCRNSHTKVCSIKEQSTVTGIKLIDCDTNIISPGSEHHYVALSYVWGHVLEKSEDPERLPTRLPDTIKDAIIVTKRLGYRYLWVDRYYINQEDEDEKTHQLARMDSIYRNAELTIIAAAGENPNYGLPGVSHRKRKSEHLTTCARIGKHFLISLSPHSEVSLLGSTWATRGWTYQECILSRRRLVFAESQVYFECYGMYCCESLDFPLKEMHRSDMQGFKKKYCGGKMVGTFPKGAGTESTEIWWRIEEYSRLSLSNPSDILKGMLGIFNVFRRMPLNVYHCWGIPVLPPIPERVNGVWTPAMGFFTGLLWGSEQRSERRSGFPSWSWTGWHGRVEWRGTYREPWPSIKDFKIDPNVQLSIELLDGRVLSCEAFRELSSEDNAYSQLSNFIRISAWSTEVIILGLLANAGEDWYAARVYLDDGGWLDWTFRTRSKGVYQVGGIYGGIILGEDIVSGGPGIALMIVGIVGDVWERIDIVWMDQWNCTRWNKDGVWAQKYKTRNEAVKSRILESSRQMNPENIVRSWQKIRLG</sequence>
<dbReference type="OrthoDB" id="5428863at2759"/>
<feature type="domain" description="Heterokaryon incompatibility" evidence="2">
    <location>
        <begin position="297"/>
        <end position="434"/>
    </location>
</feature>
<feature type="compositionally biased region" description="Basic and acidic residues" evidence="1">
    <location>
        <begin position="51"/>
        <end position="63"/>
    </location>
</feature>
<dbReference type="EMBL" id="KZ613964">
    <property type="protein sequence ID" value="PMD31096.1"/>
    <property type="molecule type" value="Genomic_DNA"/>
</dbReference>
<evidence type="ECO:0000256" key="1">
    <source>
        <dbReference type="SAM" id="MobiDB-lite"/>
    </source>
</evidence>
<organism evidence="3 4">
    <name type="scientific">Hyaloscypha variabilis (strain UAMH 11265 / GT02V1 / F)</name>
    <name type="common">Meliniomyces variabilis</name>
    <dbReference type="NCBI Taxonomy" id="1149755"/>
    <lineage>
        <taxon>Eukaryota</taxon>
        <taxon>Fungi</taxon>
        <taxon>Dikarya</taxon>
        <taxon>Ascomycota</taxon>
        <taxon>Pezizomycotina</taxon>
        <taxon>Leotiomycetes</taxon>
        <taxon>Helotiales</taxon>
        <taxon>Hyaloscyphaceae</taxon>
        <taxon>Hyaloscypha</taxon>
        <taxon>Hyaloscypha variabilis</taxon>
    </lineage>
</organism>
<dbReference type="Pfam" id="PF06985">
    <property type="entry name" value="HET"/>
    <property type="match status" value="1"/>
</dbReference>
<proteinExistence type="predicted"/>
<feature type="region of interest" description="Disordered" evidence="1">
    <location>
        <begin position="1"/>
        <end position="28"/>
    </location>
</feature>
<evidence type="ECO:0000313" key="3">
    <source>
        <dbReference type="EMBL" id="PMD31096.1"/>
    </source>
</evidence>
<dbReference type="InterPro" id="IPR010730">
    <property type="entry name" value="HET"/>
</dbReference>
<dbReference type="STRING" id="1149755.A0A2J6QXT8"/>
<gene>
    <name evidence="3" type="ORF">L207DRAFT_641238</name>
</gene>
<dbReference type="AlphaFoldDB" id="A0A2J6QXT8"/>
<reference evidence="3 4" key="1">
    <citation type="submission" date="2016-04" db="EMBL/GenBank/DDBJ databases">
        <title>A degradative enzymes factory behind the ericoid mycorrhizal symbiosis.</title>
        <authorList>
            <consortium name="DOE Joint Genome Institute"/>
            <person name="Martino E."/>
            <person name="Morin E."/>
            <person name="Grelet G."/>
            <person name="Kuo A."/>
            <person name="Kohler A."/>
            <person name="Daghino S."/>
            <person name="Barry K."/>
            <person name="Choi C."/>
            <person name="Cichocki N."/>
            <person name="Clum A."/>
            <person name="Copeland A."/>
            <person name="Hainaut M."/>
            <person name="Haridas S."/>
            <person name="Labutti K."/>
            <person name="Lindquist E."/>
            <person name="Lipzen A."/>
            <person name="Khouja H.-R."/>
            <person name="Murat C."/>
            <person name="Ohm R."/>
            <person name="Olson A."/>
            <person name="Spatafora J."/>
            <person name="Veneault-Fourrey C."/>
            <person name="Henrissat B."/>
            <person name="Grigoriev I."/>
            <person name="Martin F."/>
            <person name="Perotto S."/>
        </authorList>
    </citation>
    <scope>NUCLEOTIDE SEQUENCE [LARGE SCALE GENOMIC DNA]</scope>
    <source>
        <strain evidence="3 4">F</strain>
    </source>
</reference>
<dbReference type="PANTHER" id="PTHR33112:SF1">
    <property type="entry name" value="HETEROKARYON INCOMPATIBILITY DOMAIN-CONTAINING PROTEIN"/>
    <property type="match status" value="1"/>
</dbReference>